<dbReference type="InterPro" id="IPR026392">
    <property type="entry name" value="Exo/Archaeosortase_dom"/>
</dbReference>
<evidence type="ECO:0000256" key="7">
    <source>
        <dbReference type="ARBA" id="ARBA00023136"/>
    </source>
</evidence>
<dbReference type="AlphaFoldDB" id="A0A1T4YVL3"/>
<dbReference type="OrthoDB" id="9769061at2"/>
<keyword evidence="7 8" id="KW-0472">Membrane</keyword>
<dbReference type="Proteomes" id="UP000190774">
    <property type="component" value="Unassembled WGS sequence"/>
</dbReference>
<feature type="transmembrane region" description="Helical" evidence="8">
    <location>
        <begin position="277"/>
        <end position="299"/>
    </location>
</feature>
<comment type="subcellular location">
    <subcellularLocation>
        <location evidence="1">Cell membrane</location>
        <topology evidence="1">Multi-pass membrane protein</topology>
    </subcellularLocation>
</comment>
<name>A0A1T4YVL3_9BACT</name>
<gene>
    <name evidence="10" type="ORF">SAMN02745166_04340</name>
</gene>
<dbReference type="EMBL" id="FUYE01000019">
    <property type="protein sequence ID" value="SKB05792.1"/>
    <property type="molecule type" value="Genomic_DNA"/>
</dbReference>
<organism evidence="10 11">
    <name type="scientific">Prosthecobacter debontii</name>
    <dbReference type="NCBI Taxonomy" id="48467"/>
    <lineage>
        <taxon>Bacteria</taxon>
        <taxon>Pseudomonadati</taxon>
        <taxon>Verrucomicrobiota</taxon>
        <taxon>Verrucomicrobiia</taxon>
        <taxon>Verrucomicrobiales</taxon>
        <taxon>Verrucomicrobiaceae</taxon>
        <taxon>Prosthecobacter</taxon>
    </lineage>
</organism>
<dbReference type="InterPro" id="IPR014263">
    <property type="entry name" value="Methanolan_biosynth_EpsI"/>
</dbReference>
<dbReference type="GO" id="GO:0005886">
    <property type="term" value="C:plasma membrane"/>
    <property type="evidence" value="ECO:0007669"/>
    <property type="project" value="UniProtKB-SubCell"/>
</dbReference>
<evidence type="ECO:0000256" key="3">
    <source>
        <dbReference type="ARBA" id="ARBA00022670"/>
    </source>
</evidence>
<dbReference type="InterPro" id="IPR013426">
    <property type="entry name" value="EpsH-like"/>
</dbReference>
<dbReference type="Pfam" id="PF09721">
    <property type="entry name" value="Exosortase_EpsH"/>
    <property type="match status" value="1"/>
</dbReference>
<protein>
    <submittedName>
        <fullName evidence="10">Exosortase</fullName>
    </submittedName>
</protein>
<keyword evidence="4 8" id="KW-0812">Transmembrane</keyword>
<feature type="transmembrane region" description="Helical" evidence="8">
    <location>
        <begin position="206"/>
        <end position="224"/>
    </location>
</feature>
<evidence type="ECO:0000256" key="1">
    <source>
        <dbReference type="ARBA" id="ARBA00004651"/>
    </source>
</evidence>
<keyword evidence="5" id="KW-0378">Hydrolase</keyword>
<evidence type="ECO:0000256" key="5">
    <source>
        <dbReference type="ARBA" id="ARBA00022801"/>
    </source>
</evidence>
<feature type="transmembrane region" description="Helical" evidence="8">
    <location>
        <begin position="233"/>
        <end position="257"/>
    </location>
</feature>
<feature type="transmembrane region" description="Helical" evidence="8">
    <location>
        <begin position="104"/>
        <end position="124"/>
    </location>
</feature>
<evidence type="ECO:0000256" key="8">
    <source>
        <dbReference type="SAM" id="Phobius"/>
    </source>
</evidence>
<evidence type="ECO:0000313" key="11">
    <source>
        <dbReference type="Proteomes" id="UP000190774"/>
    </source>
</evidence>
<evidence type="ECO:0000256" key="4">
    <source>
        <dbReference type="ARBA" id="ARBA00022692"/>
    </source>
</evidence>
<sequence length="568" mass="63817">MTTVLKSSRSAMIVLAFVMVLLMAWQPYAAGYGSFRFTLWEELVIRWKTATWQHGFIAPFIAGWLVWRQRVQLAALPRQSSFWGLIIIVLSLLFYYAGFKANNYYFGAFGLQWLLAGVVLWFWGYAHAKRLFFAWLMLGFMWPLVFLEESVSFRLRVLMVESVSTVLNVLHIGTIRDGTALLSAPDLNSGRTMGELFSLKVDGPCSGMRSLFALLMVSALFGYFSQKAWWRRLFIFGCSIPLAIVANMVRIFILLGASVLFGQDFAVGNEEQEVSTFHFLSGIAVYLVALAGLQGIAWAMNRVAGVEKKEPISLSKEQTLPQSSRVWGAGWRPLGLAVLVIATLAACRLAPEVSAVSEAGVTMTLPELTGMYVGEPIPPDRVEKELLPADTEIVKMRYHTSQPPEKRDIAQVTLVLSGAERRSIHRPEVCLDGQGWTLLESHILPVEISPGRVLEVKDLLIERVWVSKDGSRKPVRAHYVYWFVGSDVTTPSNETRVWLSSWDNIVRNVNHRWAYPSVSAWVTEGLDPDETAQRQRSSEETLAMITALIRDLVPRFQKAYMPGASEKP</sequence>
<keyword evidence="6 8" id="KW-1133">Transmembrane helix</keyword>
<feature type="transmembrane region" description="Helical" evidence="8">
    <location>
        <begin position="131"/>
        <end position="147"/>
    </location>
</feature>
<accession>A0A1T4YVL3</accession>
<feature type="transmembrane region" description="Helical" evidence="8">
    <location>
        <begin position="50"/>
        <end position="68"/>
    </location>
</feature>
<evidence type="ECO:0000259" key="9">
    <source>
        <dbReference type="Pfam" id="PF11984"/>
    </source>
</evidence>
<feature type="transmembrane region" description="Helical" evidence="8">
    <location>
        <begin position="80"/>
        <end position="98"/>
    </location>
</feature>
<dbReference type="STRING" id="48467.SAMN02745166_04340"/>
<dbReference type="GO" id="GO:0008233">
    <property type="term" value="F:peptidase activity"/>
    <property type="evidence" value="ECO:0007669"/>
    <property type="project" value="UniProtKB-KW"/>
</dbReference>
<dbReference type="InterPro" id="IPR019127">
    <property type="entry name" value="Exosortase"/>
</dbReference>
<dbReference type="GO" id="GO:0006508">
    <property type="term" value="P:proteolysis"/>
    <property type="evidence" value="ECO:0007669"/>
    <property type="project" value="UniProtKB-KW"/>
</dbReference>
<dbReference type="NCBIfam" id="TIGR02602">
    <property type="entry name" value="8TM_EpsH"/>
    <property type="match status" value="1"/>
</dbReference>
<proteinExistence type="predicted"/>
<keyword evidence="3" id="KW-0645">Protease</keyword>
<feature type="transmembrane region" description="Helical" evidence="8">
    <location>
        <begin position="12"/>
        <end position="30"/>
    </location>
</feature>
<feature type="domain" description="Methanolan biosynthesis EpsI" evidence="9">
    <location>
        <begin position="336"/>
        <end position="481"/>
    </location>
</feature>
<evidence type="ECO:0000256" key="2">
    <source>
        <dbReference type="ARBA" id="ARBA00022475"/>
    </source>
</evidence>
<dbReference type="NCBIfam" id="TIGR04178">
    <property type="entry name" value="exo_archaeo"/>
    <property type="match status" value="1"/>
</dbReference>
<evidence type="ECO:0000256" key="6">
    <source>
        <dbReference type="ARBA" id="ARBA00022989"/>
    </source>
</evidence>
<keyword evidence="11" id="KW-1185">Reference proteome</keyword>
<dbReference type="Pfam" id="PF11984">
    <property type="entry name" value="DUF3485"/>
    <property type="match status" value="1"/>
</dbReference>
<evidence type="ECO:0000313" key="10">
    <source>
        <dbReference type="EMBL" id="SKB05792.1"/>
    </source>
</evidence>
<keyword evidence="2" id="KW-1003">Cell membrane</keyword>
<reference evidence="11" key="1">
    <citation type="submission" date="2017-02" db="EMBL/GenBank/DDBJ databases">
        <authorList>
            <person name="Varghese N."/>
            <person name="Submissions S."/>
        </authorList>
    </citation>
    <scope>NUCLEOTIDE SEQUENCE [LARGE SCALE GENOMIC DNA]</scope>
    <source>
        <strain evidence="11">ATCC 700200</strain>
    </source>
</reference>